<organism evidence="2 3">
    <name type="scientific">Brevibacterium ammoniilyticum</name>
    <dbReference type="NCBI Taxonomy" id="1046555"/>
    <lineage>
        <taxon>Bacteria</taxon>
        <taxon>Bacillati</taxon>
        <taxon>Actinomycetota</taxon>
        <taxon>Actinomycetes</taxon>
        <taxon>Micrococcales</taxon>
        <taxon>Brevibacteriaceae</taxon>
        <taxon>Brevibacterium</taxon>
    </lineage>
</organism>
<evidence type="ECO:0000313" key="2">
    <source>
        <dbReference type="EMBL" id="GAA5342381.1"/>
    </source>
</evidence>
<comment type="caution">
    <text evidence="2">The sequence shown here is derived from an EMBL/GenBank/DDBJ whole genome shotgun (WGS) entry which is preliminary data.</text>
</comment>
<evidence type="ECO:0000313" key="3">
    <source>
        <dbReference type="Proteomes" id="UP001498935"/>
    </source>
</evidence>
<sequence>MEQLGQVTGALLLGAEHHERTHGPDDLMGGDDLAQRRVGRGEYAQRAEQTRIRESEAAVLSGDRDAEGSELVEFDEEAVGELR</sequence>
<feature type="compositionally biased region" description="Acidic residues" evidence="1">
    <location>
        <begin position="68"/>
        <end position="83"/>
    </location>
</feature>
<dbReference type="Proteomes" id="UP001498935">
    <property type="component" value="Unassembled WGS sequence"/>
</dbReference>
<feature type="compositionally biased region" description="Basic and acidic residues" evidence="1">
    <location>
        <begin position="15"/>
        <end position="25"/>
    </location>
</feature>
<protein>
    <submittedName>
        <fullName evidence="2">Uncharacterized protein</fullName>
    </submittedName>
</protein>
<feature type="region of interest" description="Disordered" evidence="1">
    <location>
        <begin position="1"/>
        <end position="83"/>
    </location>
</feature>
<name>A0ABP9UBR7_9MICO</name>
<evidence type="ECO:0000256" key="1">
    <source>
        <dbReference type="SAM" id="MobiDB-lite"/>
    </source>
</evidence>
<keyword evidence="3" id="KW-1185">Reference proteome</keyword>
<proteinExistence type="predicted"/>
<dbReference type="EMBL" id="BAABNP010000024">
    <property type="protein sequence ID" value="GAA5342381.1"/>
    <property type="molecule type" value="Genomic_DNA"/>
</dbReference>
<accession>A0ABP9UBR7</accession>
<reference evidence="2 3" key="1">
    <citation type="submission" date="2024-02" db="EMBL/GenBank/DDBJ databases">
        <title>Characterization of antibiotic resistant novel bacterial strains and their environmental applications.</title>
        <authorList>
            <person name="Manzoor S."/>
            <person name="Abbas S."/>
            <person name="Arshad M."/>
            <person name="Li W.J."/>
            <person name="Ahmed I."/>
        </authorList>
    </citation>
    <scope>NUCLEOTIDE SEQUENCE [LARGE SCALE GENOMIC DNA]</scope>
    <source>
        <strain evidence="2 3">KACC 15558</strain>
    </source>
</reference>
<gene>
    <name evidence="2" type="ORF">KACC15558_34220</name>
</gene>
<feature type="compositionally biased region" description="Basic and acidic residues" evidence="1">
    <location>
        <begin position="33"/>
        <end position="67"/>
    </location>
</feature>